<reference evidence="2 3" key="1">
    <citation type="submission" date="2014-12" db="EMBL/GenBank/DDBJ databases">
        <title>Genome assembly of Enhygromyxa salina DSM 15201.</title>
        <authorList>
            <person name="Sharma G."/>
            <person name="Subramanian S."/>
        </authorList>
    </citation>
    <scope>NUCLEOTIDE SEQUENCE [LARGE SCALE GENOMIC DNA]</scope>
    <source>
        <strain evidence="2 3">DSM 15201</strain>
    </source>
</reference>
<protein>
    <recommendedName>
        <fullName evidence="4">Right handed beta helix domain-containing protein</fullName>
    </recommendedName>
</protein>
<dbReference type="InterPro" id="IPR012334">
    <property type="entry name" value="Pectin_lyas_fold"/>
</dbReference>
<evidence type="ECO:0000313" key="3">
    <source>
        <dbReference type="Proteomes" id="UP000031599"/>
    </source>
</evidence>
<feature type="region of interest" description="Disordered" evidence="1">
    <location>
        <begin position="464"/>
        <end position="489"/>
    </location>
</feature>
<dbReference type="Gene3D" id="2.160.20.10">
    <property type="entry name" value="Single-stranded right-handed beta-helix, Pectin lyase-like"/>
    <property type="match status" value="1"/>
</dbReference>
<gene>
    <name evidence="2" type="ORF">DB30_03175</name>
</gene>
<accession>A0A0C1ZIW0</accession>
<dbReference type="EMBL" id="JMCC02000023">
    <property type="protein sequence ID" value="KIG17474.1"/>
    <property type="molecule type" value="Genomic_DNA"/>
</dbReference>
<organism evidence="2 3">
    <name type="scientific">Enhygromyxa salina</name>
    <dbReference type="NCBI Taxonomy" id="215803"/>
    <lineage>
        <taxon>Bacteria</taxon>
        <taxon>Pseudomonadati</taxon>
        <taxon>Myxococcota</taxon>
        <taxon>Polyangia</taxon>
        <taxon>Nannocystales</taxon>
        <taxon>Nannocystaceae</taxon>
        <taxon>Enhygromyxa</taxon>
    </lineage>
</organism>
<dbReference type="Proteomes" id="UP000031599">
    <property type="component" value="Unassembled WGS sequence"/>
</dbReference>
<dbReference type="AlphaFoldDB" id="A0A0C1ZIW0"/>
<evidence type="ECO:0008006" key="4">
    <source>
        <dbReference type="Google" id="ProtNLM"/>
    </source>
</evidence>
<dbReference type="InterPro" id="IPR011050">
    <property type="entry name" value="Pectin_lyase_fold/virulence"/>
</dbReference>
<sequence>MGLLASACVSLVPNDSHCRHAQGDQTCAERYGDARPFCTAATCDASSEGTYGCVAERPSDDCYYPCGGDNDVTVDNGCRFADDGDGDGDEPTHNGDENGDPGDEEGDAPCLDAGDCADDSAPFCDLDTGVCVGCGSMSDADGACAGVDPALPVCHADVCVACTPDKTQACAETAPICDVATNACVGCNDHDQCSDSACNLATGSCFDPAAVFYVDGGNKECEAADGTQSKPFCTLAEAIDAVTVPSRILISTVDEIHYEAEVVIADKTIALFAANDGPAPVLEGPEDKVAVAVTSSGQLYMRGVDIVRTENGLGLEINDGHAWVQQSRIVKNERGGIRVDGGTLRLEHSFVGGDADDVNAIEVLDGEVSIIYTTIVAGGDDSHAFVCETSSESTIRNSIIVSLGDSAEVMCDAVEIIDSFNEADSAEKFDDNSDWFEDWRDDFHLVPGKYPAILETLAIWRTGDPQKDIDGDPRPTADGTQDFAGADLP</sequence>
<feature type="region of interest" description="Disordered" evidence="1">
    <location>
        <begin position="79"/>
        <end position="104"/>
    </location>
</feature>
<feature type="compositionally biased region" description="Basic and acidic residues" evidence="1">
    <location>
        <begin position="464"/>
        <end position="475"/>
    </location>
</feature>
<proteinExistence type="predicted"/>
<name>A0A0C1ZIW0_9BACT</name>
<evidence type="ECO:0000256" key="1">
    <source>
        <dbReference type="SAM" id="MobiDB-lite"/>
    </source>
</evidence>
<dbReference type="SUPFAM" id="SSF51126">
    <property type="entry name" value="Pectin lyase-like"/>
    <property type="match status" value="1"/>
</dbReference>
<comment type="caution">
    <text evidence="2">The sequence shown here is derived from an EMBL/GenBank/DDBJ whole genome shotgun (WGS) entry which is preliminary data.</text>
</comment>
<evidence type="ECO:0000313" key="2">
    <source>
        <dbReference type="EMBL" id="KIG17474.1"/>
    </source>
</evidence>